<name>A0A8H3FNX7_9LECA</name>
<dbReference type="Gene3D" id="3.50.50.60">
    <property type="entry name" value="FAD/NAD(P)-binding domain"/>
    <property type="match status" value="1"/>
</dbReference>
<evidence type="ECO:0000313" key="4">
    <source>
        <dbReference type="EMBL" id="CAF9925243.1"/>
    </source>
</evidence>
<dbReference type="AlphaFoldDB" id="A0A8H3FNX7"/>
<keyword evidence="2" id="KW-0560">Oxidoreductase</keyword>
<dbReference type="InterPro" id="IPR050493">
    <property type="entry name" value="FAD-dep_Monooxygenase_BioMet"/>
</dbReference>
<dbReference type="PANTHER" id="PTHR13789">
    <property type="entry name" value="MONOOXYGENASE"/>
    <property type="match status" value="1"/>
</dbReference>
<dbReference type="Proteomes" id="UP000664521">
    <property type="component" value="Unassembled WGS sequence"/>
</dbReference>
<evidence type="ECO:0008006" key="6">
    <source>
        <dbReference type="Google" id="ProtNLM"/>
    </source>
</evidence>
<dbReference type="InterPro" id="IPR036188">
    <property type="entry name" value="FAD/NAD-bd_sf"/>
</dbReference>
<dbReference type="OrthoDB" id="16820at2759"/>
<reference evidence="4" key="1">
    <citation type="submission" date="2021-03" db="EMBL/GenBank/DDBJ databases">
        <authorList>
            <person name="Tagirdzhanova G."/>
        </authorList>
    </citation>
    <scope>NUCLEOTIDE SEQUENCE</scope>
</reference>
<gene>
    <name evidence="4" type="ORF">HETSPECPRED_005784</name>
</gene>
<evidence type="ECO:0000256" key="3">
    <source>
        <dbReference type="ARBA" id="ARBA00023033"/>
    </source>
</evidence>
<evidence type="ECO:0000313" key="5">
    <source>
        <dbReference type="Proteomes" id="UP000664521"/>
    </source>
</evidence>
<accession>A0A8H3FNX7</accession>
<organism evidence="4 5">
    <name type="scientific">Heterodermia speciosa</name>
    <dbReference type="NCBI Taxonomy" id="116794"/>
    <lineage>
        <taxon>Eukaryota</taxon>
        <taxon>Fungi</taxon>
        <taxon>Dikarya</taxon>
        <taxon>Ascomycota</taxon>
        <taxon>Pezizomycotina</taxon>
        <taxon>Lecanoromycetes</taxon>
        <taxon>OSLEUM clade</taxon>
        <taxon>Lecanoromycetidae</taxon>
        <taxon>Caliciales</taxon>
        <taxon>Physciaceae</taxon>
        <taxon>Heterodermia</taxon>
    </lineage>
</organism>
<dbReference type="EMBL" id="CAJPDS010000038">
    <property type="protein sequence ID" value="CAF9925243.1"/>
    <property type="molecule type" value="Genomic_DNA"/>
</dbReference>
<dbReference type="SUPFAM" id="SSF51905">
    <property type="entry name" value="FAD/NAD(P)-binding domain"/>
    <property type="match status" value="1"/>
</dbReference>
<dbReference type="PANTHER" id="PTHR13789:SF309">
    <property type="entry name" value="PUTATIVE (AFU_ORTHOLOGUE AFUA_6G14510)-RELATED"/>
    <property type="match status" value="1"/>
</dbReference>
<evidence type="ECO:0000256" key="1">
    <source>
        <dbReference type="ARBA" id="ARBA00007992"/>
    </source>
</evidence>
<sequence>METDRIYPIWTTTNHSYWGTRGAILLGDAAHTLQATSRQGAAQALEDGVTFTLLLSHYISQADTARGELAIEKGIELTAKALYEIRNPRATAIRDRARNIYMTNKRIKTLSLSICDLIVGSVFQEIGGWKAEEEVLRYLSKEGDEVVYSR</sequence>
<comment type="similarity">
    <text evidence="1">Belongs to the paxM FAD-dependent monooxygenase family.</text>
</comment>
<keyword evidence="5" id="KW-1185">Reference proteome</keyword>
<comment type="caution">
    <text evidence="4">The sequence shown here is derived from an EMBL/GenBank/DDBJ whole genome shotgun (WGS) entry which is preliminary data.</text>
</comment>
<keyword evidence="3" id="KW-0503">Monooxygenase</keyword>
<proteinExistence type="inferred from homology"/>
<evidence type="ECO:0000256" key="2">
    <source>
        <dbReference type="ARBA" id="ARBA00023002"/>
    </source>
</evidence>
<protein>
    <recommendedName>
        <fullName evidence="6">FAD-binding domain-containing protein</fullName>
    </recommendedName>
</protein>
<dbReference type="GO" id="GO:0004497">
    <property type="term" value="F:monooxygenase activity"/>
    <property type="evidence" value="ECO:0007669"/>
    <property type="project" value="UniProtKB-KW"/>
</dbReference>